<dbReference type="Proteomes" id="UP000030149">
    <property type="component" value="Unassembled WGS sequence"/>
</dbReference>
<dbReference type="STRING" id="1107311.Q767_00165"/>
<keyword evidence="5 6" id="KW-0472">Membrane</keyword>
<gene>
    <name evidence="7" type="ORF">Q767_00165</name>
</gene>
<feature type="transmembrane region" description="Helical" evidence="6">
    <location>
        <begin position="173"/>
        <end position="193"/>
    </location>
</feature>
<name>V6SAJ3_9FLAO</name>
<feature type="transmembrane region" description="Helical" evidence="6">
    <location>
        <begin position="338"/>
        <end position="358"/>
    </location>
</feature>
<dbReference type="GO" id="GO:0005886">
    <property type="term" value="C:plasma membrane"/>
    <property type="evidence" value="ECO:0007669"/>
    <property type="project" value="UniProtKB-SubCell"/>
</dbReference>
<feature type="transmembrane region" description="Helical" evidence="6">
    <location>
        <begin position="118"/>
        <end position="136"/>
    </location>
</feature>
<keyword evidence="8" id="KW-1185">Reference proteome</keyword>
<evidence type="ECO:0000313" key="8">
    <source>
        <dbReference type="Proteomes" id="UP000030149"/>
    </source>
</evidence>
<feature type="transmembrane region" description="Helical" evidence="6">
    <location>
        <begin position="395"/>
        <end position="416"/>
    </location>
</feature>
<evidence type="ECO:0000313" key="7">
    <source>
        <dbReference type="EMBL" id="KGO97057.1"/>
    </source>
</evidence>
<evidence type="ECO:0008006" key="9">
    <source>
        <dbReference type="Google" id="ProtNLM"/>
    </source>
</evidence>
<feature type="transmembrane region" description="Helical" evidence="6">
    <location>
        <begin position="261"/>
        <end position="281"/>
    </location>
</feature>
<dbReference type="AlphaFoldDB" id="V6SAJ3"/>
<comment type="subcellular location">
    <subcellularLocation>
        <location evidence="1">Cell membrane</location>
        <topology evidence="1">Multi-pass membrane protein</topology>
    </subcellularLocation>
</comment>
<sequence>MSVVARQSLKYSIVGYFSTLIGILSTVFLYPHDLDFAGKIQYILPTALLALPLVTFGIMHANVRFYPKMEQSQNQHNLLKYSIWFIIRNFVIVALLFWGLSYFIEQIRQTQFYAFGEYIFPVMLCLALIQLFSRFISIKKRIVVPNIFENVFPKLGLIFAFGIYFFLKVEAATAIWIVVLFFVLALVGMFFYVQRLDRFTGKTSFAFLKENNFQKELMQYSFYTFFGSLGSIVALNIDAFMIGEFIDDFSQLAIYNTSANLVRMITVPALGVYTISAPIIAKYIEENNMADLKSLHHKTSLYLFTMGAVLFGLVASGIEDLFGLMKNGSELAQGLPVVYILGFALLFDLATGFNGYIITNSKYYKFNNTTTIALALLTIINNLIFLLIFKMGITGVAIATSISLTVYNLIKIGFNYKKFGVHPFSSKYLYVLGLLIVVLVVGKFLPDFENKFITLCYKPAVAFVIFALGNQMFKIIPLKEVMPKSLFGKK</sequence>
<evidence type="ECO:0000256" key="6">
    <source>
        <dbReference type="SAM" id="Phobius"/>
    </source>
</evidence>
<feature type="transmembrane region" description="Helical" evidence="6">
    <location>
        <begin position="301"/>
        <end position="318"/>
    </location>
</feature>
<evidence type="ECO:0000256" key="2">
    <source>
        <dbReference type="ARBA" id="ARBA00022475"/>
    </source>
</evidence>
<accession>V6SAJ3</accession>
<comment type="caution">
    <text evidence="7">The sequence shown here is derived from an EMBL/GenBank/DDBJ whole genome shotgun (WGS) entry which is preliminary data.</text>
</comment>
<feature type="transmembrane region" description="Helical" evidence="6">
    <location>
        <begin position="12"/>
        <end position="30"/>
    </location>
</feature>
<dbReference type="OrthoDB" id="88014at2"/>
<feature type="transmembrane region" description="Helical" evidence="6">
    <location>
        <begin position="42"/>
        <end position="66"/>
    </location>
</feature>
<dbReference type="EMBL" id="JRLZ01000001">
    <property type="protein sequence ID" value="KGO97057.1"/>
    <property type="molecule type" value="Genomic_DNA"/>
</dbReference>
<keyword evidence="2" id="KW-1003">Cell membrane</keyword>
<reference evidence="7 8" key="2">
    <citation type="journal article" date="2015" name="Stand. Genomic Sci.">
        <title>High quality draft genomic sequence of Flavobacterium enshiense DK69(T) and comparison among Flavobacterium genomes.</title>
        <authorList>
            <person name="Zeng Z."/>
            <person name="Chen C."/>
            <person name="Du H."/>
            <person name="Wang G."/>
            <person name="Li M."/>
        </authorList>
    </citation>
    <scope>NUCLEOTIDE SEQUENCE [LARGE SCALE GENOMIC DNA]</scope>
    <source>
        <strain evidence="7 8">DK69</strain>
    </source>
</reference>
<feature type="transmembrane region" description="Helical" evidence="6">
    <location>
        <begin position="220"/>
        <end position="241"/>
    </location>
</feature>
<dbReference type="PANTHER" id="PTHR30250:SF11">
    <property type="entry name" value="O-ANTIGEN TRANSPORTER-RELATED"/>
    <property type="match status" value="1"/>
</dbReference>
<feature type="transmembrane region" description="Helical" evidence="6">
    <location>
        <begin position="148"/>
        <end position="167"/>
    </location>
</feature>
<dbReference type="InterPro" id="IPR050833">
    <property type="entry name" value="Poly_Biosynth_Transport"/>
</dbReference>
<dbReference type="PATRIC" id="fig|1107311.3.peg.2455"/>
<protein>
    <recommendedName>
        <fullName evidence="9">Polysaccharide biosynthesis protein C-terminal domain-containing protein</fullName>
    </recommendedName>
</protein>
<feature type="transmembrane region" description="Helical" evidence="6">
    <location>
        <begin position="370"/>
        <end position="389"/>
    </location>
</feature>
<evidence type="ECO:0000256" key="3">
    <source>
        <dbReference type="ARBA" id="ARBA00022692"/>
    </source>
</evidence>
<keyword evidence="4 6" id="KW-1133">Transmembrane helix</keyword>
<dbReference type="RefSeq" id="WP_023574455.1">
    <property type="nucleotide sequence ID" value="NZ_AVCS01000016.1"/>
</dbReference>
<dbReference type="eggNOG" id="COG2244">
    <property type="taxonomic scope" value="Bacteria"/>
</dbReference>
<dbReference type="Pfam" id="PF01943">
    <property type="entry name" value="Polysacc_synt"/>
    <property type="match status" value="1"/>
</dbReference>
<dbReference type="PANTHER" id="PTHR30250">
    <property type="entry name" value="PST FAMILY PREDICTED COLANIC ACID TRANSPORTER"/>
    <property type="match status" value="1"/>
</dbReference>
<feature type="transmembrane region" description="Helical" evidence="6">
    <location>
        <begin position="78"/>
        <end position="98"/>
    </location>
</feature>
<keyword evidence="3 6" id="KW-0812">Transmembrane</keyword>
<reference evidence="8" key="1">
    <citation type="submission" date="2013-09" db="EMBL/GenBank/DDBJ databases">
        <authorList>
            <person name="Zeng Z."/>
            <person name="Chen C."/>
        </authorList>
    </citation>
    <scope>NUCLEOTIDE SEQUENCE [LARGE SCALE GENOMIC DNA]</scope>
    <source>
        <strain evidence="8">DK69</strain>
    </source>
</reference>
<organism evidence="7 8">
    <name type="scientific">Flavobacterium enshiense DK69</name>
    <dbReference type="NCBI Taxonomy" id="1107311"/>
    <lineage>
        <taxon>Bacteria</taxon>
        <taxon>Pseudomonadati</taxon>
        <taxon>Bacteroidota</taxon>
        <taxon>Flavobacteriia</taxon>
        <taxon>Flavobacteriales</taxon>
        <taxon>Flavobacteriaceae</taxon>
        <taxon>Flavobacterium</taxon>
    </lineage>
</organism>
<feature type="transmembrane region" description="Helical" evidence="6">
    <location>
        <begin position="428"/>
        <end position="446"/>
    </location>
</feature>
<evidence type="ECO:0000256" key="1">
    <source>
        <dbReference type="ARBA" id="ARBA00004651"/>
    </source>
</evidence>
<evidence type="ECO:0000256" key="5">
    <source>
        <dbReference type="ARBA" id="ARBA00023136"/>
    </source>
</evidence>
<dbReference type="InterPro" id="IPR002797">
    <property type="entry name" value="Polysacc_synth"/>
</dbReference>
<evidence type="ECO:0000256" key="4">
    <source>
        <dbReference type="ARBA" id="ARBA00022989"/>
    </source>
</evidence>
<proteinExistence type="predicted"/>